<reference evidence="15" key="1">
    <citation type="journal article" date="2017" name="Nat. Commun.">
        <title>The asparagus genome sheds light on the origin and evolution of a young Y chromosome.</title>
        <authorList>
            <person name="Harkess A."/>
            <person name="Zhou J."/>
            <person name="Xu C."/>
            <person name="Bowers J.E."/>
            <person name="Van der Hulst R."/>
            <person name="Ayyampalayam S."/>
            <person name="Mercati F."/>
            <person name="Riccardi P."/>
            <person name="McKain M.R."/>
            <person name="Kakrana A."/>
            <person name="Tang H."/>
            <person name="Ray J."/>
            <person name="Groenendijk J."/>
            <person name="Arikit S."/>
            <person name="Mathioni S.M."/>
            <person name="Nakano M."/>
            <person name="Shan H."/>
            <person name="Telgmann-Rauber A."/>
            <person name="Kanno A."/>
            <person name="Yue Z."/>
            <person name="Chen H."/>
            <person name="Li W."/>
            <person name="Chen Y."/>
            <person name="Xu X."/>
            <person name="Zhang Y."/>
            <person name="Luo S."/>
            <person name="Chen H."/>
            <person name="Gao J."/>
            <person name="Mao Z."/>
            <person name="Pires J.C."/>
            <person name="Luo M."/>
            <person name="Kudrna D."/>
            <person name="Wing R.A."/>
            <person name="Meyers B.C."/>
            <person name="Yi K."/>
            <person name="Kong H."/>
            <person name="Lavrijsen P."/>
            <person name="Sunseri F."/>
            <person name="Falavigna A."/>
            <person name="Ye Y."/>
            <person name="Leebens-Mack J.H."/>
            <person name="Chen G."/>
        </authorList>
    </citation>
    <scope>NUCLEOTIDE SEQUENCE [LARGE SCALE GENOMIC DNA]</scope>
    <source>
        <strain evidence="15">cv. DH0086</strain>
    </source>
</reference>
<evidence type="ECO:0000256" key="12">
    <source>
        <dbReference type="ARBA" id="ARBA00023242"/>
    </source>
</evidence>
<dbReference type="PANTHER" id="PTHR36023:SF3">
    <property type="entry name" value="ARGOS-LIKE PROTEIN"/>
    <property type="match status" value="1"/>
</dbReference>
<dbReference type="EMBL" id="KV863416">
    <property type="protein sequence ID" value="ONK55491.1"/>
    <property type="molecule type" value="Genomic_DNA"/>
</dbReference>
<dbReference type="Gramene" id="ONK55491">
    <property type="protein sequence ID" value="ONK55491"/>
    <property type="gene ID" value="A4U43_UnF2390"/>
</dbReference>
<dbReference type="GO" id="GO:0005634">
    <property type="term" value="C:nucleus"/>
    <property type="evidence" value="ECO:0007669"/>
    <property type="project" value="UniProtKB-SubCell"/>
</dbReference>
<comment type="similarity">
    <text evidence="5">Belongs to the plant organ size related (OSR) protein family.</text>
</comment>
<evidence type="ECO:0000256" key="2">
    <source>
        <dbReference type="ARBA" id="ARBA00004141"/>
    </source>
</evidence>
<gene>
    <name evidence="14" type="ORF">A4U43_UnF2390</name>
</gene>
<keyword evidence="6" id="KW-0217">Developmental protein</keyword>
<proteinExistence type="inferred from homology"/>
<evidence type="ECO:0000256" key="3">
    <source>
        <dbReference type="ARBA" id="ARBA00004240"/>
    </source>
</evidence>
<dbReference type="PANTHER" id="PTHR36023">
    <property type="entry name" value="ARGOS-LIKE PROTEIN"/>
    <property type="match status" value="1"/>
</dbReference>
<evidence type="ECO:0000313" key="14">
    <source>
        <dbReference type="EMBL" id="ONK55491.1"/>
    </source>
</evidence>
<evidence type="ECO:0000256" key="4">
    <source>
        <dbReference type="ARBA" id="ARBA00004496"/>
    </source>
</evidence>
<evidence type="ECO:0000256" key="10">
    <source>
        <dbReference type="ARBA" id="ARBA00022989"/>
    </source>
</evidence>
<organism evidence="14 15">
    <name type="scientific">Asparagus officinalis</name>
    <name type="common">Garden asparagus</name>
    <dbReference type="NCBI Taxonomy" id="4686"/>
    <lineage>
        <taxon>Eukaryota</taxon>
        <taxon>Viridiplantae</taxon>
        <taxon>Streptophyta</taxon>
        <taxon>Embryophyta</taxon>
        <taxon>Tracheophyta</taxon>
        <taxon>Spermatophyta</taxon>
        <taxon>Magnoliopsida</taxon>
        <taxon>Liliopsida</taxon>
        <taxon>Asparagales</taxon>
        <taxon>Asparagaceae</taxon>
        <taxon>Asparagoideae</taxon>
        <taxon>Asparagus</taxon>
    </lineage>
</organism>
<dbReference type="InterPro" id="IPR037468">
    <property type="entry name" value="ARGOS/ARL/OSR1"/>
</dbReference>
<keyword evidence="9" id="KW-0256">Endoplasmic reticulum</keyword>
<evidence type="ECO:0000256" key="9">
    <source>
        <dbReference type="ARBA" id="ARBA00022824"/>
    </source>
</evidence>
<feature type="transmembrane region" description="Helical" evidence="13">
    <location>
        <begin position="63"/>
        <end position="80"/>
    </location>
</feature>
<dbReference type="Proteomes" id="UP000243459">
    <property type="component" value="Unassembled WGS sequence"/>
</dbReference>
<name>A0A1R3L796_ASPOF</name>
<protein>
    <recommendedName>
        <fullName evidence="16">ARGOS-like protein</fullName>
    </recommendedName>
</protein>
<evidence type="ECO:0000256" key="11">
    <source>
        <dbReference type="ARBA" id="ARBA00023136"/>
    </source>
</evidence>
<dbReference type="GO" id="GO:0016020">
    <property type="term" value="C:membrane"/>
    <property type="evidence" value="ECO:0007669"/>
    <property type="project" value="UniProtKB-SubCell"/>
</dbReference>
<accession>A0A1R3L796</accession>
<sequence length="119" mass="13064">MKLGKLLKSELELLEGLEGVEAHCPGTMQARTAEGRARKLEDYNGAAQHNANDDRGYFSLQSFLVLLCITASLVILPLILPPLPPPPFMLLLLPIGIFVVLLILAFMPSDVRDITSSYM</sequence>
<evidence type="ECO:0000256" key="8">
    <source>
        <dbReference type="ARBA" id="ARBA00022692"/>
    </source>
</evidence>
<keyword evidence="10 13" id="KW-1133">Transmembrane helix</keyword>
<dbReference type="AlphaFoldDB" id="A0A1R3L796"/>
<evidence type="ECO:0000256" key="13">
    <source>
        <dbReference type="SAM" id="Phobius"/>
    </source>
</evidence>
<keyword evidence="7" id="KW-0963">Cytoplasm</keyword>
<dbReference type="GO" id="GO:0046622">
    <property type="term" value="P:positive regulation of organ growth"/>
    <property type="evidence" value="ECO:0007669"/>
    <property type="project" value="InterPro"/>
</dbReference>
<keyword evidence="8 13" id="KW-0812">Transmembrane</keyword>
<dbReference type="GO" id="GO:0009725">
    <property type="term" value="P:response to hormone"/>
    <property type="evidence" value="ECO:0007669"/>
    <property type="project" value="UniProtKB-ARBA"/>
</dbReference>
<keyword evidence="12" id="KW-0539">Nucleus</keyword>
<keyword evidence="11 13" id="KW-0472">Membrane</keyword>
<evidence type="ECO:0000256" key="7">
    <source>
        <dbReference type="ARBA" id="ARBA00022490"/>
    </source>
</evidence>
<comment type="subcellular location">
    <subcellularLocation>
        <location evidence="4">Cytoplasm</location>
    </subcellularLocation>
    <subcellularLocation>
        <location evidence="3">Endoplasmic reticulum</location>
    </subcellularLocation>
    <subcellularLocation>
        <location evidence="2">Membrane</location>
        <topology evidence="2">Multi-pass membrane protein</topology>
    </subcellularLocation>
    <subcellularLocation>
        <location evidence="1">Nucleus</location>
    </subcellularLocation>
</comment>
<keyword evidence="15" id="KW-1185">Reference proteome</keyword>
<feature type="transmembrane region" description="Helical" evidence="13">
    <location>
        <begin position="86"/>
        <end position="107"/>
    </location>
</feature>
<evidence type="ECO:0008006" key="16">
    <source>
        <dbReference type="Google" id="ProtNLM"/>
    </source>
</evidence>
<evidence type="ECO:0000256" key="1">
    <source>
        <dbReference type="ARBA" id="ARBA00004123"/>
    </source>
</evidence>
<evidence type="ECO:0000256" key="5">
    <source>
        <dbReference type="ARBA" id="ARBA00006891"/>
    </source>
</evidence>
<dbReference type="GO" id="GO:0005783">
    <property type="term" value="C:endoplasmic reticulum"/>
    <property type="evidence" value="ECO:0007669"/>
    <property type="project" value="UniProtKB-SubCell"/>
</dbReference>
<evidence type="ECO:0000313" key="15">
    <source>
        <dbReference type="Proteomes" id="UP000243459"/>
    </source>
</evidence>
<evidence type="ECO:0000256" key="6">
    <source>
        <dbReference type="ARBA" id="ARBA00022473"/>
    </source>
</evidence>